<evidence type="ECO:0000313" key="3">
    <source>
        <dbReference type="Proteomes" id="UP000266239"/>
    </source>
</evidence>
<dbReference type="PANTHER" id="PTHR14336">
    <property type="entry name" value="TANDEM PH DOMAIN CONTAINING PROTEIN"/>
    <property type="match status" value="1"/>
</dbReference>
<dbReference type="InterPro" id="IPR011993">
    <property type="entry name" value="PH-like_dom_sf"/>
</dbReference>
<dbReference type="Gene3D" id="2.30.29.30">
    <property type="entry name" value="Pleckstrin-homology domain (PH domain)/Phosphotyrosine-binding domain (PTB)"/>
    <property type="match status" value="1"/>
</dbReference>
<dbReference type="SMART" id="SM00233">
    <property type="entry name" value="PH"/>
    <property type="match status" value="1"/>
</dbReference>
<accession>A0A397C1N1</accession>
<gene>
    <name evidence="2" type="ORF">DYB25_013758</name>
</gene>
<feature type="domain" description="PH" evidence="1">
    <location>
        <begin position="49"/>
        <end position="145"/>
    </location>
</feature>
<organism evidence="2 3">
    <name type="scientific">Aphanomyces astaci</name>
    <name type="common">Crayfish plague agent</name>
    <dbReference type="NCBI Taxonomy" id="112090"/>
    <lineage>
        <taxon>Eukaryota</taxon>
        <taxon>Sar</taxon>
        <taxon>Stramenopiles</taxon>
        <taxon>Oomycota</taxon>
        <taxon>Saprolegniomycetes</taxon>
        <taxon>Saprolegniales</taxon>
        <taxon>Verrucalvaceae</taxon>
        <taxon>Aphanomyces</taxon>
    </lineage>
</organism>
<dbReference type="InterPro" id="IPR001849">
    <property type="entry name" value="PH_domain"/>
</dbReference>
<dbReference type="Pfam" id="PF00169">
    <property type="entry name" value="PH"/>
    <property type="match status" value="1"/>
</dbReference>
<proteinExistence type="predicted"/>
<evidence type="ECO:0000313" key="2">
    <source>
        <dbReference type="EMBL" id="RHY31628.1"/>
    </source>
</evidence>
<dbReference type="Proteomes" id="UP000266239">
    <property type="component" value="Unassembled WGS sequence"/>
</dbReference>
<dbReference type="PROSITE" id="PS50003">
    <property type="entry name" value="PH_DOMAIN"/>
    <property type="match status" value="1"/>
</dbReference>
<dbReference type="AlphaFoldDB" id="A0A397C1N1"/>
<dbReference type="EMBL" id="QUTA01001616">
    <property type="protein sequence ID" value="RHY31628.1"/>
    <property type="molecule type" value="Genomic_DNA"/>
</dbReference>
<evidence type="ECO:0000259" key="1">
    <source>
        <dbReference type="PROSITE" id="PS50003"/>
    </source>
</evidence>
<protein>
    <recommendedName>
        <fullName evidence="1">PH domain-containing protein</fullName>
    </recommendedName>
</protein>
<dbReference type="SUPFAM" id="SSF50729">
    <property type="entry name" value="PH domain-like"/>
    <property type="match status" value="1"/>
</dbReference>
<reference evidence="2 3" key="1">
    <citation type="submission" date="2018-08" db="EMBL/GenBank/DDBJ databases">
        <title>Aphanomyces genome sequencing and annotation.</title>
        <authorList>
            <person name="Minardi D."/>
            <person name="Oidtmann B."/>
            <person name="Van Der Giezen M."/>
            <person name="Studholme D.J."/>
        </authorList>
    </citation>
    <scope>NUCLEOTIDE SEQUENCE [LARGE SCALE GENOMIC DNA]</scope>
    <source>
        <strain evidence="2 3">Yx</strain>
    </source>
</reference>
<dbReference type="VEuPathDB" id="FungiDB:H257_07514"/>
<dbReference type="InterPro" id="IPR051707">
    <property type="entry name" value="PI-Interact_SigTrans_Reg"/>
</dbReference>
<comment type="caution">
    <text evidence="2">The sequence shown here is derived from an EMBL/GenBank/DDBJ whole genome shotgun (WGS) entry which is preliminary data.</text>
</comment>
<name>A0A397C1N1_APHAT</name>
<sequence length="163" mass="18392">MVGKASSSSSYRMSSSQMIATSRGSTSELEMAGTDSISLALHPFEDLFETDWEGYVWKQGHVVRNWRNRYGILTGTCFTYYSSKEHAMADFEKFKGRVTVTGAKKDPSRSNGFVVTTSIDKVFCMYTKTPIETELWIRMIEKAIHSGRQRGGGLSPYKLQKKC</sequence>